<evidence type="ECO:0000313" key="1">
    <source>
        <dbReference type="EMBL" id="DAE08557.1"/>
    </source>
</evidence>
<dbReference type="EMBL" id="BK015472">
    <property type="protein sequence ID" value="DAE08557.1"/>
    <property type="molecule type" value="Genomic_DNA"/>
</dbReference>
<proteinExistence type="predicted"/>
<name>A0A8S5PPV6_9CAUD</name>
<reference evidence="1" key="1">
    <citation type="journal article" date="2021" name="Proc. Natl. Acad. Sci. U.S.A.">
        <title>A Catalog of Tens of Thousands of Viruses from Human Metagenomes Reveals Hidden Associations with Chronic Diseases.</title>
        <authorList>
            <person name="Tisza M.J."/>
            <person name="Buck C.B."/>
        </authorList>
    </citation>
    <scope>NUCLEOTIDE SEQUENCE</scope>
    <source>
        <strain evidence="1">CtwwN25</strain>
    </source>
</reference>
<accession>A0A8S5PPV6</accession>
<organism evidence="1">
    <name type="scientific">Myoviridae sp. ctwwN25</name>
    <dbReference type="NCBI Taxonomy" id="2825209"/>
    <lineage>
        <taxon>Viruses</taxon>
        <taxon>Duplodnaviria</taxon>
        <taxon>Heunggongvirae</taxon>
        <taxon>Uroviricota</taxon>
        <taxon>Caudoviricetes</taxon>
    </lineage>
</organism>
<protein>
    <submittedName>
        <fullName evidence="1">Uncharacterized protein</fullName>
    </submittedName>
</protein>
<sequence length="34" mass="3952">MLVLIFCGRLTINILYNPNFIDGHVNKSIKEVYI</sequence>